<evidence type="ECO:0000313" key="5">
    <source>
        <dbReference type="EMBL" id="SEA54087.1"/>
    </source>
</evidence>
<gene>
    <name evidence="5" type="ORF">SAMN02982996_01893</name>
</gene>
<reference evidence="5 6" key="1">
    <citation type="submission" date="2016-10" db="EMBL/GenBank/DDBJ databases">
        <authorList>
            <person name="de Groot N.N."/>
        </authorList>
    </citation>
    <scope>NUCLEOTIDE SEQUENCE [LARGE SCALE GENOMIC DNA]</scope>
    <source>
        <strain evidence="5 6">ATCC 29281</strain>
    </source>
</reference>
<evidence type="ECO:0000313" key="6">
    <source>
        <dbReference type="Proteomes" id="UP000187280"/>
    </source>
</evidence>
<dbReference type="GeneID" id="97764766"/>
<name>A0A1H4C190_9GAMM</name>
<dbReference type="Proteomes" id="UP000187280">
    <property type="component" value="Unassembled WGS sequence"/>
</dbReference>
<keyword evidence="3" id="KW-0067">ATP-binding</keyword>
<dbReference type="Gene3D" id="2.40.100.10">
    <property type="entry name" value="Cyclophilin-like"/>
    <property type="match status" value="1"/>
</dbReference>
<organism evidence="5 6">
    <name type="scientific">Lonsdalea quercina</name>
    <dbReference type="NCBI Taxonomy" id="71657"/>
    <lineage>
        <taxon>Bacteria</taxon>
        <taxon>Pseudomonadati</taxon>
        <taxon>Pseudomonadota</taxon>
        <taxon>Gammaproteobacteria</taxon>
        <taxon>Enterobacterales</taxon>
        <taxon>Pectobacteriaceae</taxon>
        <taxon>Lonsdalea</taxon>
    </lineage>
</organism>
<proteinExistence type="predicted"/>
<evidence type="ECO:0000259" key="4">
    <source>
        <dbReference type="SMART" id="SM00797"/>
    </source>
</evidence>
<dbReference type="PANTHER" id="PTHR43309">
    <property type="entry name" value="5-OXOPROLINASE SUBUNIT C"/>
    <property type="match status" value="1"/>
</dbReference>
<dbReference type="InterPro" id="IPR052708">
    <property type="entry name" value="PxpC"/>
</dbReference>
<dbReference type="InterPro" id="IPR003778">
    <property type="entry name" value="CT_A_B"/>
</dbReference>
<keyword evidence="2" id="KW-0378">Hydrolase</keyword>
<feature type="domain" description="Carboxyltransferase" evidence="4">
    <location>
        <begin position="24"/>
        <end position="316"/>
    </location>
</feature>
<dbReference type="PANTHER" id="PTHR43309:SF3">
    <property type="entry name" value="5-OXOPROLINASE SUBUNIT C"/>
    <property type="match status" value="1"/>
</dbReference>
<evidence type="ECO:0000256" key="3">
    <source>
        <dbReference type="ARBA" id="ARBA00022840"/>
    </source>
</evidence>
<dbReference type="STRING" id="71657.SAMN02982996_01893"/>
<evidence type="ECO:0000256" key="1">
    <source>
        <dbReference type="ARBA" id="ARBA00022741"/>
    </source>
</evidence>
<keyword evidence="1" id="KW-0547">Nucleotide-binding</keyword>
<dbReference type="InterPro" id="IPR029000">
    <property type="entry name" value="Cyclophilin-like_dom_sf"/>
</dbReference>
<dbReference type="SUPFAM" id="SSF50891">
    <property type="entry name" value="Cyclophilin-like"/>
    <property type="match status" value="1"/>
</dbReference>
<dbReference type="GO" id="GO:0016787">
    <property type="term" value="F:hydrolase activity"/>
    <property type="evidence" value="ECO:0007669"/>
    <property type="project" value="UniProtKB-KW"/>
</dbReference>
<dbReference type="eggNOG" id="COG1984">
    <property type="taxonomic scope" value="Bacteria"/>
</dbReference>
<accession>A0A1H4C190</accession>
<evidence type="ECO:0000256" key="2">
    <source>
        <dbReference type="ARBA" id="ARBA00022801"/>
    </source>
</evidence>
<dbReference type="RefSeq" id="WP_074728466.1">
    <property type="nucleotide sequence ID" value="NZ_FNQS01000005.1"/>
</dbReference>
<dbReference type="NCBIfam" id="TIGR00724">
    <property type="entry name" value="urea_amlyse_rel"/>
    <property type="match status" value="1"/>
</dbReference>
<dbReference type="SMART" id="SM00797">
    <property type="entry name" value="AHS2"/>
    <property type="match status" value="1"/>
</dbReference>
<dbReference type="EMBL" id="FNQS01000005">
    <property type="protein sequence ID" value="SEA54087.1"/>
    <property type="molecule type" value="Genomic_DNA"/>
</dbReference>
<sequence>MPIKVIKPGLATSVQDTGREGYYHLGIPPSGGMDNYALRMANLLVGNNESAAVLEITLIGPELAFGKAVLVAVTGARMTPRLDGAEMPLDTAFRVSPGQVLTFDFAKAGCRSYLAVAGGIDVPLALGSRSTYTLGALGGWEGRRLQEGDRLPIGAPTGVGAEGAQAPEALCPRFEKAVTLRLVRGLYIHRLTDEAAAQFFADTWRVGTEADRIGYRLKGGKPLEYLPRTPPFGAGSDPSNIVDACYPIGSVQVPGGLEPIILLRDAVSGGGYMTLGTVISADLDRVAQLQPHHQVRFVPVSLEEALSARRQYQQRLAQLRDWIGLQTV</sequence>
<dbReference type="GO" id="GO:0005524">
    <property type="term" value="F:ATP binding"/>
    <property type="evidence" value="ECO:0007669"/>
    <property type="project" value="UniProtKB-KW"/>
</dbReference>
<keyword evidence="6" id="KW-1185">Reference proteome</keyword>
<dbReference type="AlphaFoldDB" id="A0A1H4C190"/>
<dbReference type="Pfam" id="PF02626">
    <property type="entry name" value="CT_A_B"/>
    <property type="match status" value="1"/>
</dbReference>
<protein>
    <submittedName>
        <fullName evidence="5">Biotin-dependent carboxylase uncharacterized domain-containing protein</fullName>
    </submittedName>
</protein>